<evidence type="ECO:0000256" key="5">
    <source>
        <dbReference type="ARBA" id="ARBA00022691"/>
    </source>
</evidence>
<keyword evidence="4 7" id="KW-0808">Transferase</keyword>
<dbReference type="UniPathway" id="UPA00989"/>
<feature type="binding site" evidence="7">
    <location>
        <position position="101"/>
    </location>
    <ligand>
        <name>substrate</name>
    </ligand>
</feature>
<sequence length="315" mass="37205">MNFLTEPSSLSQLIGKEVLVFELGFGNGDFLKYLRNKHPDALIVGAEVANQFVLLAHRKLKRENVQKVLLYRGDGRSLLYFFVPDNRVNAIYINFPDPWEKPSKENKRLTSKRSLMVYYSRLTKGGKLFIATDSDILKNYLRESLADIGVSYIETQDSPYEDFLTKYARKWISLNKPISYFIIEKQDERVLIPYEGVEEMPNLIFKVRDNSIDVLEKVEGLLPMGFKEEEFFYKIDKVYEYKRQEFLFRVIHAEPFLNQKYYIVLRFHNDKGFLELDDRNNIIISKFVIKAFRDLAKKVFDLLGKEIIFQNLREV</sequence>
<organism evidence="8">
    <name type="scientific">candidate division WOR-3 bacterium</name>
    <dbReference type="NCBI Taxonomy" id="2052148"/>
    <lineage>
        <taxon>Bacteria</taxon>
        <taxon>Bacteria division WOR-3</taxon>
    </lineage>
</organism>
<dbReference type="Gene3D" id="3.40.50.150">
    <property type="entry name" value="Vaccinia Virus protein VP39"/>
    <property type="match status" value="1"/>
</dbReference>
<feature type="binding site" evidence="7">
    <location>
        <position position="133"/>
    </location>
    <ligand>
        <name>substrate</name>
    </ligand>
</feature>
<comment type="catalytic activity">
    <reaction evidence="1 7">
        <text>guanosine(46) in tRNA + S-adenosyl-L-methionine = N(7)-methylguanosine(46) in tRNA + S-adenosyl-L-homocysteine</text>
        <dbReference type="Rhea" id="RHEA:42708"/>
        <dbReference type="Rhea" id="RHEA-COMP:10188"/>
        <dbReference type="Rhea" id="RHEA-COMP:10189"/>
        <dbReference type="ChEBI" id="CHEBI:57856"/>
        <dbReference type="ChEBI" id="CHEBI:59789"/>
        <dbReference type="ChEBI" id="CHEBI:74269"/>
        <dbReference type="ChEBI" id="CHEBI:74480"/>
        <dbReference type="EC" id="2.1.1.33"/>
    </reaction>
</comment>
<dbReference type="SUPFAM" id="SSF53335">
    <property type="entry name" value="S-adenosyl-L-methionine-dependent methyltransferases"/>
    <property type="match status" value="1"/>
</dbReference>
<proteinExistence type="inferred from homology"/>
<comment type="similarity">
    <text evidence="7">Belongs to the class I-like SAM-binding methyltransferase superfamily. TrmB family.</text>
</comment>
<dbReference type="GO" id="GO:0043527">
    <property type="term" value="C:tRNA methyltransferase complex"/>
    <property type="evidence" value="ECO:0007669"/>
    <property type="project" value="TreeGrafter"/>
</dbReference>
<feature type="binding site" evidence="7">
    <location>
        <position position="74"/>
    </location>
    <ligand>
        <name>S-adenosyl-L-methionine</name>
        <dbReference type="ChEBI" id="CHEBI:59789"/>
    </ligand>
</feature>
<dbReference type="GO" id="GO:0008176">
    <property type="term" value="F:tRNA (guanine(46)-N7)-methyltransferase activity"/>
    <property type="evidence" value="ECO:0007669"/>
    <property type="project" value="UniProtKB-UniRule"/>
</dbReference>
<dbReference type="EMBL" id="DTGD01000112">
    <property type="protein sequence ID" value="HGB35860.1"/>
    <property type="molecule type" value="Genomic_DNA"/>
</dbReference>
<keyword evidence="5 7" id="KW-0949">S-adenosyl-L-methionine</keyword>
<evidence type="ECO:0000256" key="2">
    <source>
        <dbReference type="ARBA" id="ARBA00003015"/>
    </source>
</evidence>
<keyword evidence="3 7" id="KW-0489">Methyltransferase</keyword>
<evidence type="ECO:0000256" key="3">
    <source>
        <dbReference type="ARBA" id="ARBA00022603"/>
    </source>
</evidence>
<evidence type="ECO:0000313" key="8">
    <source>
        <dbReference type="EMBL" id="HGB35860.1"/>
    </source>
</evidence>
<comment type="caution">
    <text evidence="7">Lacks conserved residue(s) required for the propagation of feature annotation.</text>
</comment>
<feature type="binding site" evidence="7">
    <location>
        <position position="97"/>
    </location>
    <ligand>
        <name>S-adenosyl-L-methionine</name>
        <dbReference type="ChEBI" id="CHEBI:59789"/>
    </ligand>
</feature>
<feature type="binding site" evidence="7">
    <location>
        <position position="22"/>
    </location>
    <ligand>
        <name>S-adenosyl-L-methionine</name>
        <dbReference type="ChEBI" id="CHEBI:59789"/>
    </ligand>
</feature>
<dbReference type="InterPro" id="IPR029063">
    <property type="entry name" value="SAM-dependent_MTases_sf"/>
</dbReference>
<dbReference type="HAMAP" id="MF_01057">
    <property type="entry name" value="tRNA_methyltr_TrmB"/>
    <property type="match status" value="1"/>
</dbReference>
<keyword evidence="6 7" id="KW-0819">tRNA processing</keyword>
<comment type="pathway">
    <text evidence="7">tRNA modification; N(7)-methylguanine-tRNA biosynthesis.</text>
</comment>
<dbReference type="InterPro" id="IPR055361">
    <property type="entry name" value="tRNA_methyltr_TrmB_bact"/>
</dbReference>
<reference evidence="8" key="1">
    <citation type="journal article" date="2020" name="mSystems">
        <title>Genome- and Community-Level Interaction Insights into Carbon Utilization and Element Cycling Functions of Hydrothermarchaeota in Hydrothermal Sediment.</title>
        <authorList>
            <person name="Zhou Z."/>
            <person name="Liu Y."/>
            <person name="Xu W."/>
            <person name="Pan J."/>
            <person name="Luo Z.H."/>
            <person name="Li M."/>
        </authorList>
    </citation>
    <scope>NUCLEOTIDE SEQUENCE [LARGE SCALE GENOMIC DNA]</scope>
    <source>
        <strain evidence="8">SpSt-754</strain>
    </source>
</reference>
<dbReference type="Pfam" id="PF02390">
    <property type="entry name" value="Methyltransf_4"/>
    <property type="match status" value="1"/>
</dbReference>
<dbReference type="EC" id="2.1.1.33" evidence="7"/>
<protein>
    <recommendedName>
        <fullName evidence="7">tRNA (guanine-N(7)-)-methyltransferase</fullName>
        <ecNumber evidence="7">2.1.1.33</ecNumber>
    </recommendedName>
    <alternativeName>
        <fullName evidence="7">tRNA (guanine(46)-N(7))-methyltransferase</fullName>
    </alternativeName>
    <alternativeName>
        <fullName evidence="7">tRNA(m7G46)-methyltransferase</fullName>
    </alternativeName>
</protein>
<feature type="binding site" evidence="7">
    <location>
        <position position="47"/>
    </location>
    <ligand>
        <name>S-adenosyl-L-methionine</name>
        <dbReference type="ChEBI" id="CHEBI:59789"/>
    </ligand>
</feature>
<evidence type="ECO:0000256" key="4">
    <source>
        <dbReference type="ARBA" id="ARBA00022679"/>
    </source>
</evidence>
<name>A0A7V3NTT4_UNCW3</name>
<evidence type="ECO:0000256" key="7">
    <source>
        <dbReference type="HAMAP-Rule" id="MF_01057"/>
    </source>
</evidence>
<accession>A0A7V3NTT4</accession>
<dbReference type="PROSITE" id="PS51625">
    <property type="entry name" value="SAM_MT_TRMB"/>
    <property type="match status" value="1"/>
</dbReference>
<evidence type="ECO:0000256" key="6">
    <source>
        <dbReference type="ARBA" id="ARBA00022694"/>
    </source>
</evidence>
<gene>
    <name evidence="7" type="primary">trmB</name>
    <name evidence="8" type="ORF">ENV38_02995</name>
</gene>
<comment type="caution">
    <text evidence="8">The sequence shown here is derived from an EMBL/GenBank/DDBJ whole genome shotgun (WGS) entry which is preliminary data.</text>
</comment>
<dbReference type="PANTHER" id="PTHR23417">
    <property type="entry name" value="3-DEOXY-D-MANNO-OCTULOSONIC-ACID TRANSFERASE/TRNA GUANINE-N 7 - -METHYLTRANSFERASE"/>
    <property type="match status" value="1"/>
</dbReference>
<dbReference type="PANTHER" id="PTHR23417:SF14">
    <property type="entry name" value="PENTACOTRIPEPTIDE-REPEAT REGION OF PRORP DOMAIN-CONTAINING PROTEIN"/>
    <property type="match status" value="1"/>
</dbReference>
<comment type="function">
    <text evidence="2 7">Catalyzes the formation of N(7)-methylguanine at position 46 (m7G46) in tRNA.</text>
</comment>
<evidence type="ECO:0000256" key="1">
    <source>
        <dbReference type="ARBA" id="ARBA00000142"/>
    </source>
</evidence>
<dbReference type="InterPro" id="IPR003358">
    <property type="entry name" value="tRNA_(Gua-N-7)_MeTrfase_Trmb"/>
</dbReference>
<dbReference type="AlphaFoldDB" id="A0A7V3NTT4"/>